<dbReference type="OrthoDB" id="17255at2759"/>
<dbReference type="Proteomes" id="UP000070544">
    <property type="component" value="Unassembled WGS sequence"/>
</dbReference>
<dbReference type="GO" id="GO:0030151">
    <property type="term" value="F:molybdenum ion binding"/>
    <property type="evidence" value="ECO:0007669"/>
    <property type="project" value="InterPro"/>
</dbReference>
<dbReference type="AlphaFoldDB" id="A0A139AZ23"/>
<organism evidence="2 3">
    <name type="scientific">Gonapodya prolifera (strain JEL478)</name>
    <name type="common">Monoblepharis prolifera</name>
    <dbReference type="NCBI Taxonomy" id="1344416"/>
    <lineage>
        <taxon>Eukaryota</taxon>
        <taxon>Fungi</taxon>
        <taxon>Fungi incertae sedis</taxon>
        <taxon>Chytridiomycota</taxon>
        <taxon>Chytridiomycota incertae sedis</taxon>
        <taxon>Monoblepharidomycetes</taxon>
        <taxon>Monoblepharidales</taxon>
        <taxon>Gonapodyaceae</taxon>
        <taxon>Gonapodya</taxon>
    </lineage>
</organism>
<dbReference type="InterPro" id="IPR005302">
    <property type="entry name" value="MoCF_Sase_C"/>
</dbReference>
<accession>A0A139AZ23</accession>
<dbReference type="Pfam" id="PF03476">
    <property type="entry name" value="MOSC_N"/>
    <property type="match status" value="1"/>
</dbReference>
<dbReference type="GO" id="GO:0030170">
    <property type="term" value="F:pyridoxal phosphate binding"/>
    <property type="evidence" value="ECO:0007669"/>
    <property type="project" value="InterPro"/>
</dbReference>
<dbReference type="InterPro" id="IPR011037">
    <property type="entry name" value="Pyrv_Knase-like_insert_dom_sf"/>
</dbReference>
<proteinExistence type="predicted"/>
<keyword evidence="3" id="KW-1185">Reference proteome</keyword>
<dbReference type="GO" id="GO:0003824">
    <property type="term" value="F:catalytic activity"/>
    <property type="evidence" value="ECO:0007669"/>
    <property type="project" value="InterPro"/>
</dbReference>
<sequence length="347" mass="38010">MLKVKNLYMYPVKSCRGLELNEATIANHGFAFDRQWMIVREDFASYSEPAHTRIVTMRDVPTVILITPKLDLNEPVPGSTQTAYERGGTLTLSHPKASDTVAVPFPCKGKSISFEVFGDPVQVVDCGDAAALWLSAICGESVRLVVNDYQSCAPRVSTNTYGDDPILMPEAASKVTVRHCVPVGHQLPPPYSIRAQAAFADAYPYLLVSTGSMRDLNAHLAERVTQGKGDLSSVRPINFRPNIVVENEVAFEEDTWMAVKIGGSTIHVLSRATRCMATTVDPDTAQKTKDPLTTIQSYRRVEPNAKYEACFGMWGVHEPECVGNTIKVGDEIDVLKTGAHGKAPKKK</sequence>
<evidence type="ECO:0000259" key="1">
    <source>
        <dbReference type="PROSITE" id="PS51340"/>
    </source>
</evidence>
<evidence type="ECO:0000313" key="2">
    <source>
        <dbReference type="EMBL" id="KXS22002.1"/>
    </source>
</evidence>
<dbReference type="PANTHER" id="PTHR14237">
    <property type="entry name" value="MOLYBDOPTERIN COFACTOR SULFURASE MOSC"/>
    <property type="match status" value="1"/>
</dbReference>
<dbReference type="STRING" id="1344416.A0A139AZ23"/>
<dbReference type="SUPFAM" id="SSF50800">
    <property type="entry name" value="PK beta-barrel domain-like"/>
    <property type="match status" value="1"/>
</dbReference>
<evidence type="ECO:0000313" key="3">
    <source>
        <dbReference type="Proteomes" id="UP000070544"/>
    </source>
</evidence>
<dbReference type="Pfam" id="PF03473">
    <property type="entry name" value="MOSC"/>
    <property type="match status" value="1"/>
</dbReference>
<dbReference type="OMA" id="ARQYPQM"/>
<reference evidence="2 3" key="1">
    <citation type="journal article" date="2015" name="Genome Biol. Evol.">
        <title>Phylogenomic analyses indicate that early fungi evolved digesting cell walls of algal ancestors of land plants.</title>
        <authorList>
            <person name="Chang Y."/>
            <person name="Wang S."/>
            <person name="Sekimoto S."/>
            <person name="Aerts A.L."/>
            <person name="Choi C."/>
            <person name="Clum A."/>
            <person name="LaButti K.M."/>
            <person name="Lindquist E.A."/>
            <person name="Yee Ngan C."/>
            <person name="Ohm R.A."/>
            <person name="Salamov A.A."/>
            <person name="Grigoriev I.V."/>
            <person name="Spatafora J.W."/>
            <person name="Berbee M.L."/>
        </authorList>
    </citation>
    <scope>NUCLEOTIDE SEQUENCE [LARGE SCALE GENOMIC DNA]</scope>
    <source>
        <strain evidence="2 3">JEL478</strain>
    </source>
</reference>
<name>A0A139AZ23_GONPJ</name>
<dbReference type="PANTHER" id="PTHR14237:SF19">
    <property type="entry name" value="MITOCHONDRIAL AMIDOXIME REDUCING COMPONENT 1"/>
    <property type="match status" value="1"/>
</dbReference>
<gene>
    <name evidence="2" type="ORF">M427DRAFT_65122</name>
</gene>
<dbReference type="EMBL" id="KQ965731">
    <property type="protein sequence ID" value="KXS22002.1"/>
    <property type="molecule type" value="Genomic_DNA"/>
</dbReference>
<dbReference type="InterPro" id="IPR005303">
    <property type="entry name" value="MOCOS_middle"/>
</dbReference>
<dbReference type="PROSITE" id="PS51340">
    <property type="entry name" value="MOSC"/>
    <property type="match status" value="1"/>
</dbReference>
<protein>
    <recommendedName>
        <fullName evidence="1">MOSC domain-containing protein</fullName>
    </recommendedName>
</protein>
<dbReference type="SUPFAM" id="SSF141673">
    <property type="entry name" value="MOSC N-terminal domain-like"/>
    <property type="match status" value="1"/>
</dbReference>
<feature type="domain" description="MOSC" evidence="1">
    <location>
        <begin position="181"/>
        <end position="335"/>
    </location>
</feature>